<gene>
    <name evidence="3" type="primary">LOC109713668</name>
</gene>
<feature type="compositionally biased region" description="Polar residues" evidence="1">
    <location>
        <begin position="135"/>
        <end position="153"/>
    </location>
</feature>
<dbReference type="Proteomes" id="UP000515123">
    <property type="component" value="Linkage group 8"/>
</dbReference>
<feature type="compositionally biased region" description="Acidic residues" evidence="1">
    <location>
        <begin position="154"/>
        <end position="188"/>
    </location>
</feature>
<evidence type="ECO:0000313" key="3">
    <source>
        <dbReference type="RefSeq" id="XP_020093425.1"/>
    </source>
</evidence>
<dbReference type="InterPro" id="IPR039300">
    <property type="entry name" value="JASON"/>
</dbReference>
<dbReference type="Gramene" id="Aco014582.1.mrna1">
    <property type="protein sequence ID" value="Aco014582.1.mrna1"/>
    <property type="gene ID" value="Aco014582.1.path1"/>
</dbReference>
<sequence>MGCFLACLGGPKDRKRRRSPKKSPPRDRRHESYKLLQQNASPLRAQPLLEQITPQLSLEKPSTEVAANSIPDQEIREINEQGSFSSCRKKVTFDLNIKTYEEAATQGNEKCILEEDEKNEAREEEKNPQEDAGKPTSQSGNYPLNHRYQNCSNSDDEDGGDGEEDGDGEDDDEDEYGEEDEDEDYDDCGIDKERNPIGLQEDEESYESFFSLPIEKELENNQEVISPGPNCVSSPDKQPILLAKGNPRDRSHYVNSVLNPVENLSQWKEVKVGAVPLKNTNKENINLEQEKNKMVLSPEPTFKTKKLEGTADSNNSPCKQEVSVDASLSTWLVSSENSSVQRIQESNSARSNWSLSREERPILGALTVEDIKQSSVTSSPRRSPSRSPDEIPIVGTVGSYWSCRSQGDTSSYSSRSGSVTKGIPRYQRQI</sequence>
<dbReference type="OrthoDB" id="1925835at2759"/>
<proteinExistence type="predicted"/>
<evidence type="ECO:0000256" key="1">
    <source>
        <dbReference type="SAM" id="MobiDB-lite"/>
    </source>
</evidence>
<feature type="compositionally biased region" description="Basic residues" evidence="1">
    <location>
        <begin position="13"/>
        <end position="23"/>
    </location>
</feature>
<organism evidence="2 3">
    <name type="scientific">Ananas comosus</name>
    <name type="common">Pineapple</name>
    <name type="synonym">Ananas ananas</name>
    <dbReference type="NCBI Taxonomy" id="4615"/>
    <lineage>
        <taxon>Eukaryota</taxon>
        <taxon>Viridiplantae</taxon>
        <taxon>Streptophyta</taxon>
        <taxon>Embryophyta</taxon>
        <taxon>Tracheophyta</taxon>
        <taxon>Spermatophyta</taxon>
        <taxon>Magnoliopsida</taxon>
        <taxon>Liliopsida</taxon>
        <taxon>Poales</taxon>
        <taxon>Bromeliaceae</taxon>
        <taxon>Bromelioideae</taxon>
        <taxon>Ananas</taxon>
    </lineage>
</organism>
<dbReference type="GO" id="GO:0007142">
    <property type="term" value="P:male meiosis II"/>
    <property type="evidence" value="ECO:0007669"/>
    <property type="project" value="InterPro"/>
</dbReference>
<dbReference type="AlphaFoldDB" id="A0A6P5FJS5"/>
<dbReference type="PANTHER" id="PTHR33318">
    <property type="entry name" value="ASPARTYL/GLUTAMYL-TRNA(ASN/GLN) AMIDOTRANSFERASE SUBUNIT"/>
    <property type="match status" value="1"/>
</dbReference>
<dbReference type="RefSeq" id="XP_020093425.1">
    <property type="nucleotide sequence ID" value="XM_020237836.1"/>
</dbReference>
<dbReference type="GeneID" id="109713668"/>
<feature type="compositionally biased region" description="Low complexity" evidence="1">
    <location>
        <begin position="404"/>
        <end position="418"/>
    </location>
</feature>
<feature type="region of interest" description="Disordered" evidence="1">
    <location>
        <begin position="366"/>
        <end position="430"/>
    </location>
</feature>
<protein>
    <submittedName>
        <fullName evidence="3">Nuclear polyadenylated RNA-binding protein 3-like</fullName>
    </submittedName>
</protein>
<feature type="region of interest" description="Disordered" evidence="1">
    <location>
        <begin position="102"/>
        <end position="206"/>
    </location>
</feature>
<feature type="compositionally biased region" description="Basic and acidic residues" evidence="1">
    <location>
        <begin position="24"/>
        <end position="33"/>
    </location>
</feature>
<keyword evidence="2" id="KW-1185">Reference proteome</keyword>
<reference evidence="2" key="1">
    <citation type="journal article" date="2015" name="Nat. Genet.">
        <title>The pineapple genome and the evolution of CAM photosynthesis.</title>
        <authorList>
            <person name="Ming R."/>
            <person name="VanBuren R."/>
            <person name="Wai C.M."/>
            <person name="Tang H."/>
            <person name="Schatz M.C."/>
            <person name="Bowers J.E."/>
            <person name="Lyons E."/>
            <person name="Wang M.L."/>
            <person name="Chen J."/>
            <person name="Biggers E."/>
            <person name="Zhang J."/>
            <person name="Huang L."/>
            <person name="Zhang L."/>
            <person name="Miao W."/>
            <person name="Zhang J."/>
            <person name="Ye Z."/>
            <person name="Miao C."/>
            <person name="Lin Z."/>
            <person name="Wang H."/>
            <person name="Zhou H."/>
            <person name="Yim W.C."/>
            <person name="Priest H.D."/>
            <person name="Zheng C."/>
            <person name="Woodhouse M."/>
            <person name="Edger P.P."/>
            <person name="Guyot R."/>
            <person name="Guo H.B."/>
            <person name="Guo H."/>
            <person name="Zheng G."/>
            <person name="Singh R."/>
            <person name="Sharma A."/>
            <person name="Min X."/>
            <person name="Zheng Y."/>
            <person name="Lee H."/>
            <person name="Gurtowski J."/>
            <person name="Sedlazeck F.J."/>
            <person name="Harkess A."/>
            <person name="McKain M.R."/>
            <person name="Liao Z."/>
            <person name="Fang J."/>
            <person name="Liu J."/>
            <person name="Zhang X."/>
            <person name="Zhang Q."/>
            <person name="Hu W."/>
            <person name="Qin Y."/>
            <person name="Wang K."/>
            <person name="Chen L.Y."/>
            <person name="Shirley N."/>
            <person name="Lin Y.R."/>
            <person name="Liu L.Y."/>
            <person name="Hernandez A.G."/>
            <person name="Wright C.L."/>
            <person name="Bulone V."/>
            <person name="Tuskan G.A."/>
            <person name="Heath K."/>
            <person name="Zee F."/>
            <person name="Moore P.H."/>
            <person name="Sunkar R."/>
            <person name="Leebens-Mack J.H."/>
            <person name="Mockler T."/>
            <person name="Bennetzen J.L."/>
            <person name="Freeling M."/>
            <person name="Sankoff D."/>
            <person name="Paterson A.H."/>
            <person name="Zhu X."/>
            <person name="Yang X."/>
            <person name="Smith J.A."/>
            <person name="Cushman J.C."/>
            <person name="Paull R.E."/>
            <person name="Yu Q."/>
        </authorList>
    </citation>
    <scope>NUCLEOTIDE SEQUENCE [LARGE SCALE GENOMIC DNA]</scope>
    <source>
        <strain evidence="2">cv. F153</strain>
    </source>
</reference>
<feature type="compositionally biased region" description="Low complexity" evidence="1">
    <location>
        <begin position="374"/>
        <end position="386"/>
    </location>
</feature>
<name>A0A6P5FJS5_ANACO</name>
<accession>A0A6P5FJS5</accession>
<reference evidence="3" key="2">
    <citation type="submission" date="2025-08" db="UniProtKB">
        <authorList>
            <consortium name="RefSeq"/>
        </authorList>
    </citation>
    <scope>IDENTIFICATION</scope>
    <source>
        <tissue evidence="3">Leaf</tissue>
    </source>
</reference>
<dbReference type="PANTHER" id="PTHR33318:SF4">
    <property type="entry name" value="OS04G0511700 PROTEIN"/>
    <property type="match status" value="1"/>
</dbReference>
<feature type="region of interest" description="Disordered" evidence="1">
    <location>
        <begin position="8"/>
        <end position="33"/>
    </location>
</feature>
<evidence type="ECO:0000313" key="2">
    <source>
        <dbReference type="Proteomes" id="UP000515123"/>
    </source>
</evidence>
<feature type="compositionally biased region" description="Basic and acidic residues" evidence="1">
    <location>
        <begin position="119"/>
        <end position="133"/>
    </location>
</feature>